<dbReference type="EMBL" id="FOUJ01000001">
    <property type="protein sequence ID" value="SFM17795.1"/>
    <property type="molecule type" value="Genomic_DNA"/>
</dbReference>
<dbReference type="RefSeq" id="WP_091931945.1">
    <property type="nucleotide sequence ID" value="NZ_FOUJ01000001.1"/>
</dbReference>
<organism evidence="2 3">
    <name type="scientific">Methanolobus profundi</name>
    <dbReference type="NCBI Taxonomy" id="487685"/>
    <lineage>
        <taxon>Archaea</taxon>
        <taxon>Methanobacteriati</taxon>
        <taxon>Methanobacteriota</taxon>
        <taxon>Stenosarchaea group</taxon>
        <taxon>Methanomicrobia</taxon>
        <taxon>Methanosarcinales</taxon>
        <taxon>Methanosarcinaceae</taxon>
        <taxon>Methanolobus</taxon>
    </lineage>
</organism>
<evidence type="ECO:0000313" key="3">
    <source>
        <dbReference type="Proteomes" id="UP000198535"/>
    </source>
</evidence>
<dbReference type="STRING" id="487685.SAMN04488696_0207"/>
<reference evidence="3" key="1">
    <citation type="submission" date="2016-10" db="EMBL/GenBank/DDBJ databases">
        <authorList>
            <person name="Varghese N."/>
            <person name="Submissions S."/>
        </authorList>
    </citation>
    <scope>NUCLEOTIDE SEQUENCE [LARGE SCALE GENOMIC DNA]</scope>
    <source>
        <strain evidence="3">Mob M</strain>
    </source>
</reference>
<dbReference type="Pfam" id="PF09876">
    <property type="entry name" value="DUF2103"/>
    <property type="match status" value="1"/>
</dbReference>
<feature type="region of interest" description="Disordered" evidence="1">
    <location>
        <begin position="1"/>
        <end position="26"/>
    </location>
</feature>
<accession>A0A1I4NR06</accession>
<evidence type="ECO:0000313" key="2">
    <source>
        <dbReference type="EMBL" id="SFM17795.1"/>
    </source>
</evidence>
<name>A0A1I4NR06_9EURY</name>
<sequence>MSDTTGNKEVSRPKSKLGGSHSTIIGGRTGKKVVSLVSQHPEVKKIIPSVITVKGKGNSGGMLNARVQRPDDRGNLRLLISHGTSFQELRLITTVGSFSDGERIMEELNSLLSDD</sequence>
<gene>
    <name evidence="2" type="ORF">SAMN04488696_0207</name>
</gene>
<dbReference type="OrthoDB" id="50478at2157"/>
<evidence type="ECO:0000256" key="1">
    <source>
        <dbReference type="SAM" id="MobiDB-lite"/>
    </source>
</evidence>
<proteinExistence type="predicted"/>
<dbReference type="InterPro" id="IPR018664">
    <property type="entry name" value="DUF2103_metal-binding"/>
</dbReference>
<protein>
    <submittedName>
        <fullName evidence="2">Predicted metal-binding protein</fullName>
    </submittedName>
</protein>
<keyword evidence="3" id="KW-1185">Reference proteome</keyword>
<dbReference type="Proteomes" id="UP000198535">
    <property type="component" value="Unassembled WGS sequence"/>
</dbReference>
<dbReference type="AlphaFoldDB" id="A0A1I4NR06"/>